<evidence type="ECO:0000313" key="2">
    <source>
        <dbReference type="Proteomes" id="UP000560069"/>
    </source>
</evidence>
<evidence type="ECO:0000313" key="1">
    <source>
        <dbReference type="EMBL" id="NYJ15989.1"/>
    </source>
</evidence>
<protein>
    <submittedName>
        <fullName evidence="1">Uncharacterized protein</fullName>
    </submittedName>
</protein>
<accession>A0A7Z0E7R7</accession>
<reference evidence="1 2" key="1">
    <citation type="submission" date="2020-07" db="EMBL/GenBank/DDBJ databases">
        <title>Sequencing the genomes of 1000 actinobacteria strains.</title>
        <authorList>
            <person name="Klenk H.-P."/>
        </authorList>
    </citation>
    <scope>NUCLEOTIDE SEQUENCE [LARGE SCALE GENOMIC DNA]</scope>
    <source>
        <strain evidence="1 2">DSM 15664</strain>
    </source>
</reference>
<dbReference type="EMBL" id="JACCFQ010000001">
    <property type="protein sequence ID" value="NYJ15989.1"/>
    <property type="molecule type" value="Genomic_DNA"/>
</dbReference>
<dbReference type="AlphaFoldDB" id="A0A7Z0E7R7"/>
<sequence>MATADPVTEAREWLSRPAEAITYPDNHSLDVLLPDLVELVVQAEQPDWSTIDELETAIDAALPKTNSDYQHLLRAAKALVVHAKGRATAAGAHLENIGNEDNPVARFARLQLQHVHRFALSYASSYSAYKNKQ</sequence>
<keyword evidence="2" id="KW-1185">Reference proteome</keyword>
<comment type="caution">
    <text evidence="1">The sequence shown here is derived from an EMBL/GenBank/DDBJ whole genome shotgun (WGS) entry which is preliminary data.</text>
</comment>
<dbReference type="RefSeq" id="WP_179441016.1">
    <property type="nucleotide sequence ID" value="NZ_BAAALK010000008.1"/>
</dbReference>
<name>A0A7Z0E7R7_9MICC</name>
<proteinExistence type="predicted"/>
<gene>
    <name evidence="1" type="ORF">HNR11_000523</name>
</gene>
<dbReference type="Proteomes" id="UP000560069">
    <property type="component" value="Unassembled WGS sequence"/>
</dbReference>
<organism evidence="1 2">
    <name type="scientific">Nesterenkonia sandarakina</name>
    <dbReference type="NCBI Taxonomy" id="272918"/>
    <lineage>
        <taxon>Bacteria</taxon>
        <taxon>Bacillati</taxon>
        <taxon>Actinomycetota</taxon>
        <taxon>Actinomycetes</taxon>
        <taxon>Micrococcales</taxon>
        <taxon>Micrococcaceae</taxon>
        <taxon>Nesterenkonia</taxon>
    </lineage>
</organism>